<protein>
    <submittedName>
        <fullName evidence="1">Putative rnd superfamily protein</fullName>
    </submittedName>
</protein>
<dbReference type="Pfam" id="PF00873">
    <property type="entry name" value="ACR_tran"/>
    <property type="match status" value="1"/>
</dbReference>
<dbReference type="GO" id="GO:0022857">
    <property type="term" value="F:transmembrane transporter activity"/>
    <property type="evidence" value="ECO:0007669"/>
    <property type="project" value="InterPro"/>
</dbReference>
<name>A0A7H4MZM7_9ENTR</name>
<dbReference type="Proteomes" id="UP000254863">
    <property type="component" value="Unassembled WGS sequence"/>
</dbReference>
<dbReference type="InterPro" id="IPR001036">
    <property type="entry name" value="Acrflvin-R"/>
</dbReference>
<comment type="caution">
    <text evidence="1">The sequence shown here is derived from an EMBL/GenBank/DDBJ whole genome shotgun (WGS) entry which is preliminary data.</text>
</comment>
<sequence length="111" mass="11931">MQNAVNQAITRLPQEVQQQGIAVTKSQGDSLMVVALYDQSRSLTSLDISDFLVSSLQEPLSRVEGVGETTVFGAPVCNAHLAQSAAADQLRSDALRRAGRHRGAEFAGHQR</sequence>
<evidence type="ECO:0000313" key="2">
    <source>
        <dbReference type="Proteomes" id="UP000254863"/>
    </source>
</evidence>
<dbReference type="GO" id="GO:0016020">
    <property type="term" value="C:membrane"/>
    <property type="evidence" value="ECO:0007669"/>
    <property type="project" value="InterPro"/>
</dbReference>
<dbReference type="AlphaFoldDB" id="A0A7H4MZM7"/>
<reference evidence="1 2" key="1">
    <citation type="submission" date="2018-06" db="EMBL/GenBank/DDBJ databases">
        <authorList>
            <consortium name="Pathogen Informatics"/>
            <person name="Doyle S."/>
        </authorList>
    </citation>
    <scope>NUCLEOTIDE SEQUENCE [LARGE SCALE GENOMIC DNA]</scope>
    <source>
        <strain evidence="1 2">NCTC11685</strain>
    </source>
</reference>
<dbReference type="Gene3D" id="3.30.70.1320">
    <property type="entry name" value="Multidrug efflux transporter AcrB pore domain like"/>
    <property type="match status" value="1"/>
</dbReference>
<dbReference type="EMBL" id="UGMS01000001">
    <property type="protein sequence ID" value="STV71691.1"/>
    <property type="molecule type" value="Genomic_DNA"/>
</dbReference>
<dbReference type="SUPFAM" id="SSF82693">
    <property type="entry name" value="Multidrug efflux transporter AcrB pore domain, PN1, PN2, PC1 and PC2 subdomains"/>
    <property type="match status" value="1"/>
</dbReference>
<dbReference type="Gene3D" id="3.30.70.1430">
    <property type="entry name" value="Multidrug efflux transporter AcrB pore domain"/>
    <property type="match status" value="1"/>
</dbReference>
<evidence type="ECO:0000313" key="1">
    <source>
        <dbReference type="EMBL" id="STV71691.1"/>
    </source>
</evidence>
<gene>
    <name evidence="1" type="primary">ttgB_1</name>
    <name evidence="1" type="ORF">NCTC11685_00440</name>
</gene>
<organism evidence="1 2">
    <name type="scientific">Klebsiella michiganensis</name>
    <dbReference type="NCBI Taxonomy" id="1134687"/>
    <lineage>
        <taxon>Bacteria</taxon>
        <taxon>Pseudomonadati</taxon>
        <taxon>Pseudomonadota</taxon>
        <taxon>Gammaproteobacteria</taxon>
        <taxon>Enterobacterales</taxon>
        <taxon>Enterobacteriaceae</taxon>
        <taxon>Klebsiella/Raoultella group</taxon>
        <taxon>Klebsiella</taxon>
    </lineage>
</organism>
<accession>A0A7H4MZM7</accession>
<proteinExistence type="predicted"/>